<dbReference type="EMBL" id="JACXJA010000028">
    <property type="protein sequence ID" value="MBD2864323.1"/>
    <property type="molecule type" value="Genomic_DNA"/>
</dbReference>
<organism evidence="2 3">
    <name type="scientific">Paenibacillus oceani</name>
    <dbReference type="NCBI Taxonomy" id="2772510"/>
    <lineage>
        <taxon>Bacteria</taxon>
        <taxon>Bacillati</taxon>
        <taxon>Bacillota</taxon>
        <taxon>Bacilli</taxon>
        <taxon>Bacillales</taxon>
        <taxon>Paenibacillaceae</taxon>
        <taxon>Paenibacillus</taxon>
    </lineage>
</organism>
<feature type="chain" id="PRO_5038657573" evidence="1">
    <location>
        <begin position="18"/>
        <end position="439"/>
    </location>
</feature>
<dbReference type="PANTHER" id="PTHR43649:SF12">
    <property type="entry name" value="DIACETYLCHITOBIOSE BINDING PROTEIN DASA"/>
    <property type="match status" value="1"/>
</dbReference>
<feature type="signal peptide" evidence="1">
    <location>
        <begin position="1"/>
        <end position="17"/>
    </location>
</feature>
<dbReference type="RefSeq" id="WP_190929945.1">
    <property type="nucleotide sequence ID" value="NZ_JACXJA010000028.1"/>
</dbReference>
<protein>
    <submittedName>
        <fullName evidence="2">Extracellular solute-binding protein</fullName>
    </submittedName>
</protein>
<accession>A0A927CCU0</accession>
<gene>
    <name evidence="2" type="ORF">IDH45_20265</name>
</gene>
<name>A0A927CCU0_9BACL</name>
<evidence type="ECO:0000313" key="3">
    <source>
        <dbReference type="Proteomes" id="UP000639396"/>
    </source>
</evidence>
<dbReference type="AlphaFoldDB" id="A0A927CCU0"/>
<proteinExistence type="predicted"/>
<keyword evidence="1" id="KW-0732">Signal</keyword>
<keyword evidence="3" id="KW-1185">Reference proteome</keyword>
<dbReference type="Pfam" id="PF01547">
    <property type="entry name" value="SBP_bac_1"/>
    <property type="match status" value="1"/>
</dbReference>
<comment type="caution">
    <text evidence="2">The sequence shown here is derived from an EMBL/GenBank/DDBJ whole genome shotgun (WGS) entry which is preliminary data.</text>
</comment>
<dbReference type="PANTHER" id="PTHR43649">
    <property type="entry name" value="ARABINOSE-BINDING PROTEIN-RELATED"/>
    <property type="match status" value="1"/>
</dbReference>
<dbReference type="Proteomes" id="UP000639396">
    <property type="component" value="Unassembled WGS sequence"/>
</dbReference>
<reference evidence="2" key="1">
    <citation type="submission" date="2020-09" db="EMBL/GenBank/DDBJ databases">
        <title>A novel bacterium of genus Paenibacillus, isolated from South China Sea.</title>
        <authorList>
            <person name="Huang H."/>
            <person name="Mo K."/>
            <person name="Hu Y."/>
        </authorList>
    </citation>
    <scope>NUCLEOTIDE SEQUENCE</scope>
    <source>
        <strain evidence="2">IB182363</strain>
    </source>
</reference>
<dbReference type="SUPFAM" id="SSF53850">
    <property type="entry name" value="Periplasmic binding protein-like II"/>
    <property type="match status" value="1"/>
</dbReference>
<evidence type="ECO:0000256" key="1">
    <source>
        <dbReference type="SAM" id="SignalP"/>
    </source>
</evidence>
<dbReference type="InterPro" id="IPR050490">
    <property type="entry name" value="Bact_solute-bd_prot1"/>
</dbReference>
<dbReference type="PROSITE" id="PS51257">
    <property type="entry name" value="PROKAR_LIPOPROTEIN"/>
    <property type="match status" value="1"/>
</dbReference>
<dbReference type="Gene3D" id="3.40.190.10">
    <property type="entry name" value="Periplasmic binding protein-like II"/>
    <property type="match status" value="1"/>
</dbReference>
<sequence>MAISTKMKTFTIGLCTAALLAGCSAGQSESAKPQEPAVSAAPEPVTLSVLLRCYKVSPEEFERNFAAPVKKKYPHITLVNLECRDSKHLDELIVSKELPDIIDDGLLGLHDMLSRDIPADLQPLVRSEQFDLNRIDPKAIEFVRSIGQNGELYSMPRVRSASAVYYNRDLFDKFGAPYPKDGMTWDDYIALSRKLSVQDSNIQYQGLLIGAPRPMQTQLSLSYVDRATDKAAIQSDGWKKMFETWKAIYDIPGNRAAESKNLFNTRDRFIKDKTAAMYADINILEVLLTELENSGTKWDVASYPVFAGQGRGVMGAYGNGLIITKTSKHKEEAFRVIAHLLSDEVQLENHKNGQMTVLVNPEIQKRLWENSSIFKGKNIAAFYHNDGADPYVASRYDQIAYSQYSTALRNYVYGVKDINTVLREAEEATNKAIEAEKRK</sequence>
<evidence type="ECO:0000313" key="2">
    <source>
        <dbReference type="EMBL" id="MBD2864323.1"/>
    </source>
</evidence>
<dbReference type="InterPro" id="IPR006059">
    <property type="entry name" value="SBP"/>
</dbReference>